<dbReference type="InterPro" id="IPR001279">
    <property type="entry name" value="Metallo-B-lactamas"/>
</dbReference>
<sequence>MLFETFAAGGCRSYLLGCETSCAAVLIDPELSLTDRYRGRLNQHGLTLRYIVDTHTHADHFSASLALRKAFGAPVAMHRLSAAPFADVRLDDGEMLIAGTLKLTAMHTPGHTHDSMCLVMNDRVFTGDTLLIGGTGRTDLPTGDPHQLFDSLFGKLLKLPGETLVFPAHDYKDRGHSTIADEIRTNPRLQKTDRAAFVEMMHALNLAAPTHLTEALRTNMSGGKTVGQLLSEAACGVPFLSMSELGSRLGGNSRDLIVIDLREKDDYDMGHIEGALHLPRGQLELRVNSELPDPTMRIVTCCEYGKISVLAAATLRDLGFMRATALDGGIAAWREAGFPLEPSR</sequence>
<name>A0ABQ1JII4_9PROT</name>
<dbReference type="SMART" id="SM00450">
    <property type="entry name" value="RHOD"/>
    <property type="match status" value="1"/>
</dbReference>
<dbReference type="InterPro" id="IPR036873">
    <property type="entry name" value="Rhodanese-like_dom_sf"/>
</dbReference>
<dbReference type="InterPro" id="IPR001763">
    <property type="entry name" value="Rhodanese-like_dom"/>
</dbReference>
<dbReference type="InterPro" id="IPR044528">
    <property type="entry name" value="POD-like_MBL-fold"/>
</dbReference>
<dbReference type="SUPFAM" id="SSF56281">
    <property type="entry name" value="Metallo-hydrolase/oxidoreductase"/>
    <property type="match status" value="1"/>
</dbReference>
<proteinExistence type="predicted"/>
<evidence type="ECO:0000313" key="3">
    <source>
        <dbReference type="EMBL" id="GGB67327.1"/>
    </source>
</evidence>
<dbReference type="PANTHER" id="PTHR43084">
    <property type="entry name" value="PERSULFIDE DIOXYGENASE ETHE1"/>
    <property type="match status" value="1"/>
</dbReference>
<dbReference type="SMART" id="SM00849">
    <property type="entry name" value="Lactamase_B"/>
    <property type="match status" value="1"/>
</dbReference>
<dbReference type="Pfam" id="PF00753">
    <property type="entry name" value="Lactamase_B"/>
    <property type="match status" value="1"/>
</dbReference>
<dbReference type="Proteomes" id="UP000628854">
    <property type="component" value="Unassembled WGS sequence"/>
</dbReference>
<dbReference type="Gene3D" id="3.60.15.10">
    <property type="entry name" value="Ribonuclease Z/Hydroxyacylglutathione hydrolase-like"/>
    <property type="match status" value="1"/>
</dbReference>
<reference evidence="4" key="1">
    <citation type="journal article" date="2019" name="Int. J. Syst. Evol. Microbiol.">
        <title>The Global Catalogue of Microorganisms (GCM) 10K type strain sequencing project: providing services to taxonomists for standard genome sequencing and annotation.</title>
        <authorList>
            <consortium name="The Broad Institute Genomics Platform"/>
            <consortium name="The Broad Institute Genome Sequencing Center for Infectious Disease"/>
            <person name="Wu L."/>
            <person name="Ma J."/>
        </authorList>
    </citation>
    <scope>NUCLEOTIDE SEQUENCE [LARGE SCALE GENOMIC DNA]</scope>
    <source>
        <strain evidence="4">CGMCC 1.15928</strain>
    </source>
</reference>
<dbReference type="Pfam" id="PF00581">
    <property type="entry name" value="Rhodanese"/>
    <property type="match status" value="1"/>
</dbReference>
<dbReference type="CDD" id="cd00158">
    <property type="entry name" value="RHOD"/>
    <property type="match status" value="1"/>
</dbReference>
<keyword evidence="4" id="KW-1185">Reference proteome</keyword>
<gene>
    <name evidence="3" type="ORF">GCM10011503_15150</name>
</gene>
<organism evidence="3 4">
    <name type="scientific">Henriciella pelagia</name>
    <dbReference type="NCBI Taxonomy" id="1977912"/>
    <lineage>
        <taxon>Bacteria</taxon>
        <taxon>Pseudomonadati</taxon>
        <taxon>Pseudomonadota</taxon>
        <taxon>Alphaproteobacteria</taxon>
        <taxon>Hyphomonadales</taxon>
        <taxon>Hyphomonadaceae</taxon>
        <taxon>Henriciella</taxon>
    </lineage>
</organism>
<evidence type="ECO:0000313" key="4">
    <source>
        <dbReference type="Proteomes" id="UP000628854"/>
    </source>
</evidence>
<dbReference type="CDD" id="cd07724">
    <property type="entry name" value="POD-like_MBL-fold"/>
    <property type="match status" value="1"/>
</dbReference>
<dbReference type="GO" id="GO:0016787">
    <property type="term" value="F:hydrolase activity"/>
    <property type="evidence" value="ECO:0007669"/>
    <property type="project" value="UniProtKB-KW"/>
</dbReference>
<feature type="domain" description="Rhodanese" evidence="2">
    <location>
        <begin position="252"/>
        <end position="342"/>
    </location>
</feature>
<dbReference type="InterPro" id="IPR036866">
    <property type="entry name" value="RibonucZ/Hydroxyglut_hydro"/>
</dbReference>
<dbReference type="PANTHER" id="PTHR43084:SF1">
    <property type="entry name" value="PERSULFIDE DIOXYGENASE ETHE1, MITOCHONDRIAL"/>
    <property type="match status" value="1"/>
</dbReference>
<keyword evidence="1" id="KW-0479">Metal-binding</keyword>
<evidence type="ECO:0000256" key="1">
    <source>
        <dbReference type="ARBA" id="ARBA00022723"/>
    </source>
</evidence>
<evidence type="ECO:0000259" key="2">
    <source>
        <dbReference type="PROSITE" id="PS50206"/>
    </source>
</evidence>
<accession>A0ABQ1JII4</accession>
<dbReference type="Gene3D" id="3.40.250.10">
    <property type="entry name" value="Rhodanese-like domain"/>
    <property type="match status" value="1"/>
</dbReference>
<keyword evidence="3" id="KW-0378">Hydrolase</keyword>
<dbReference type="RefSeq" id="WP_084394702.1">
    <property type="nucleotide sequence ID" value="NZ_BMKF01000001.1"/>
</dbReference>
<comment type="caution">
    <text evidence="3">The sequence shown here is derived from an EMBL/GenBank/DDBJ whole genome shotgun (WGS) entry which is preliminary data.</text>
</comment>
<dbReference type="InterPro" id="IPR051682">
    <property type="entry name" value="Mito_Persulfide_Diox"/>
</dbReference>
<dbReference type="PROSITE" id="PS50206">
    <property type="entry name" value="RHODANESE_3"/>
    <property type="match status" value="1"/>
</dbReference>
<dbReference type="SUPFAM" id="SSF52821">
    <property type="entry name" value="Rhodanese/Cell cycle control phosphatase"/>
    <property type="match status" value="1"/>
</dbReference>
<protein>
    <submittedName>
        <fullName evidence="3">Hydrolase glyoxylase</fullName>
    </submittedName>
</protein>
<dbReference type="EMBL" id="BMKF01000001">
    <property type="protein sequence ID" value="GGB67327.1"/>
    <property type="molecule type" value="Genomic_DNA"/>
</dbReference>